<feature type="zinc finger region" description="C4-type" evidence="11">
    <location>
        <begin position="217"/>
        <end position="234"/>
    </location>
</feature>
<dbReference type="GO" id="GO:0006351">
    <property type="term" value="P:DNA-templated transcription"/>
    <property type="evidence" value="ECO:0007669"/>
    <property type="project" value="InterPro"/>
</dbReference>
<evidence type="ECO:0000256" key="10">
    <source>
        <dbReference type="ARBA" id="ARBA00023242"/>
    </source>
</evidence>
<dbReference type="InterPro" id="IPR007198">
    <property type="entry name" value="Ssl1-like"/>
</dbReference>
<reference evidence="14" key="1">
    <citation type="submission" date="2020-05" db="EMBL/GenBank/DDBJ databases">
        <title>Phylogenomic resolution of chytrid fungi.</title>
        <authorList>
            <person name="Stajich J.E."/>
            <person name="Amses K."/>
            <person name="Simmons R."/>
            <person name="Seto K."/>
            <person name="Myers J."/>
            <person name="Bonds A."/>
            <person name="Quandt C.A."/>
            <person name="Barry K."/>
            <person name="Liu P."/>
            <person name="Grigoriev I."/>
            <person name="Longcore J.E."/>
            <person name="James T.Y."/>
        </authorList>
    </citation>
    <scope>NUCLEOTIDE SEQUENCE</scope>
    <source>
        <strain evidence="14">JEL0513</strain>
    </source>
</reference>
<dbReference type="Proteomes" id="UP001211907">
    <property type="component" value="Unassembled WGS sequence"/>
</dbReference>
<evidence type="ECO:0000256" key="1">
    <source>
        <dbReference type="ARBA" id="ARBA00004123"/>
    </source>
</evidence>
<dbReference type="Pfam" id="PF04056">
    <property type="entry name" value="Ssl1"/>
    <property type="match status" value="1"/>
</dbReference>
<dbReference type="InterPro" id="IPR046349">
    <property type="entry name" value="C1-like_sf"/>
</dbReference>
<dbReference type="GO" id="GO:0006357">
    <property type="term" value="P:regulation of transcription by RNA polymerase II"/>
    <property type="evidence" value="ECO:0007669"/>
    <property type="project" value="TreeGrafter"/>
</dbReference>
<feature type="domain" description="C2H2-type" evidence="13">
    <location>
        <begin position="321"/>
        <end position="343"/>
    </location>
</feature>
<dbReference type="InterPro" id="IPR036465">
    <property type="entry name" value="vWFA_dom_sf"/>
</dbReference>
<evidence type="ECO:0000313" key="14">
    <source>
        <dbReference type="EMBL" id="KAJ3130963.1"/>
    </source>
</evidence>
<gene>
    <name evidence="14" type="ORF">HK100_007084</name>
</gene>
<dbReference type="Gene3D" id="3.30.40.10">
    <property type="entry name" value="Zinc/RING finger domain, C3HC4 (zinc finger)"/>
    <property type="match status" value="1"/>
</dbReference>
<dbReference type="PROSITE" id="PS50157">
    <property type="entry name" value="ZINC_FINGER_C2H2_2"/>
    <property type="match status" value="1"/>
</dbReference>
<comment type="caution">
    <text evidence="14">The sequence shown here is derived from an EMBL/GenBank/DDBJ whole genome shotgun (WGS) entry which is preliminary data.</text>
</comment>
<evidence type="ECO:0000256" key="8">
    <source>
        <dbReference type="ARBA" id="ARBA00023163"/>
    </source>
</evidence>
<evidence type="ECO:0000256" key="3">
    <source>
        <dbReference type="ARBA" id="ARBA00022723"/>
    </source>
</evidence>
<dbReference type="NCBIfam" id="TIGR00622">
    <property type="entry name" value="ssl1"/>
    <property type="match status" value="1"/>
</dbReference>
<dbReference type="AlphaFoldDB" id="A0AAD5T7M1"/>
<dbReference type="PANTHER" id="PTHR12695">
    <property type="entry name" value="GENERAL TRANSCRIPTION FACTOR IIH SUBUNIT 2"/>
    <property type="match status" value="1"/>
</dbReference>
<evidence type="ECO:0000259" key="13">
    <source>
        <dbReference type="PROSITE" id="PS50157"/>
    </source>
</evidence>
<comment type="subcellular location">
    <subcellularLocation>
        <location evidence="1">Nucleus</location>
    </subcellularLocation>
</comment>
<dbReference type="SUPFAM" id="SSF53300">
    <property type="entry name" value="vWA-like"/>
    <property type="match status" value="1"/>
</dbReference>
<protein>
    <recommendedName>
        <fullName evidence="13">C2H2-type domain-containing protein</fullName>
    </recommendedName>
</protein>
<keyword evidence="9" id="KW-0234">DNA repair</keyword>
<dbReference type="InterPro" id="IPR013083">
    <property type="entry name" value="Znf_RING/FYVE/PHD"/>
</dbReference>
<keyword evidence="7" id="KW-0805">Transcription regulation</keyword>
<dbReference type="SMART" id="SM01047">
    <property type="entry name" value="C1_4"/>
    <property type="match status" value="1"/>
</dbReference>
<evidence type="ECO:0000256" key="2">
    <source>
        <dbReference type="ARBA" id="ARBA00006092"/>
    </source>
</evidence>
<evidence type="ECO:0000313" key="15">
    <source>
        <dbReference type="Proteomes" id="UP001211907"/>
    </source>
</evidence>
<accession>A0AAD5T7M1</accession>
<keyword evidence="5 12" id="KW-0863">Zinc-finger</keyword>
<keyword evidence="3" id="KW-0479">Metal-binding</keyword>
<keyword evidence="4" id="KW-0227">DNA damage</keyword>
<evidence type="ECO:0000256" key="4">
    <source>
        <dbReference type="ARBA" id="ARBA00022763"/>
    </source>
</evidence>
<dbReference type="InterPro" id="IPR012170">
    <property type="entry name" value="TFIIH_SSL1/p44"/>
</dbReference>
<sequence length="352" mass="38315">MSEAMLGPADSLPPSRLECILSALETFTQEFLVVNPLGSIGLIETRDGGAEKLTEMTGNGNEHVAAIKAKPNREPRGEPSLQNSLEIARRSLLHVPSHGSREILILYSALNTCDPGNIFETIEALKTDNIRVSIIGLAAEMQICKRICKETKGVYNVILNEMHLKEVLAEHVAPPVVESEIDTGLAMIEMGFPSSIVFDIPTLCANHQKRTQTGYECPRCKTTICELPTDCPVCSLTLVSSVLLARSYHHLFPVPTYKEVPLAATYSSLNCRACSMPFPVITAEESVTNTREAVDNLAPKKASILGSGTSTQGLAASSSRYQCVKCKEYFCLECDLYAHETLHNCVGCLGKI</sequence>
<organism evidence="14 15">
    <name type="scientific">Physocladia obscura</name>
    <dbReference type="NCBI Taxonomy" id="109957"/>
    <lineage>
        <taxon>Eukaryota</taxon>
        <taxon>Fungi</taxon>
        <taxon>Fungi incertae sedis</taxon>
        <taxon>Chytridiomycota</taxon>
        <taxon>Chytridiomycota incertae sedis</taxon>
        <taxon>Chytridiomycetes</taxon>
        <taxon>Chytridiales</taxon>
        <taxon>Chytriomycetaceae</taxon>
        <taxon>Physocladia</taxon>
    </lineage>
</organism>
<evidence type="ECO:0000256" key="11">
    <source>
        <dbReference type="PIRSR" id="PIRSR015919-1"/>
    </source>
</evidence>
<dbReference type="GO" id="GO:0006289">
    <property type="term" value="P:nucleotide-excision repair"/>
    <property type="evidence" value="ECO:0007669"/>
    <property type="project" value="InterPro"/>
</dbReference>
<dbReference type="EMBL" id="JADGJH010000332">
    <property type="protein sequence ID" value="KAJ3130963.1"/>
    <property type="molecule type" value="Genomic_DNA"/>
</dbReference>
<dbReference type="InterPro" id="IPR004595">
    <property type="entry name" value="TFIIH_C1-like_dom"/>
</dbReference>
<dbReference type="Gene3D" id="3.40.50.410">
    <property type="entry name" value="von Willebrand factor, type A domain"/>
    <property type="match status" value="1"/>
</dbReference>
<dbReference type="PIRSF" id="PIRSF015919">
    <property type="entry name" value="TFIIH_SSL1"/>
    <property type="match status" value="1"/>
</dbReference>
<dbReference type="GO" id="GO:0000439">
    <property type="term" value="C:transcription factor TFIIH core complex"/>
    <property type="evidence" value="ECO:0007669"/>
    <property type="project" value="InterPro"/>
</dbReference>
<dbReference type="PROSITE" id="PS00028">
    <property type="entry name" value="ZINC_FINGER_C2H2_1"/>
    <property type="match status" value="1"/>
</dbReference>
<evidence type="ECO:0000256" key="12">
    <source>
        <dbReference type="PROSITE-ProRule" id="PRU00042"/>
    </source>
</evidence>
<dbReference type="GO" id="GO:0008270">
    <property type="term" value="F:zinc ion binding"/>
    <property type="evidence" value="ECO:0007669"/>
    <property type="project" value="UniProtKB-KW"/>
</dbReference>
<dbReference type="InterPro" id="IPR013087">
    <property type="entry name" value="Znf_C2H2_type"/>
</dbReference>
<keyword evidence="15" id="KW-1185">Reference proteome</keyword>
<proteinExistence type="inferred from homology"/>
<evidence type="ECO:0000256" key="6">
    <source>
        <dbReference type="ARBA" id="ARBA00022833"/>
    </source>
</evidence>
<comment type="similarity">
    <text evidence="2">Belongs to the GTF2H2 family.</text>
</comment>
<evidence type="ECO:0000256" key="5">
    <source>
        <dbReference type="ARBA" id="ARBA00022771"/>
    </source>
</evidence>
<evidence type="ECO:0000256" key="9">
    <source>
        <dbReference type="ARBA" id="ARBA00023204"/>
    </source>
</evidence>
<name>A0AAD5T7M1_9FUNG</name>
<dbReference type="PANTHER" id="PTHR12695:SF2">
    <property type="entry name" value="GENERAL TRANSCRIPTION FACTOR IIH SUBUNIT 2-RELATED"/>
    <property type="match status" value="1"/>
</dbReference>
<keyword evidence="10" id="KW-0539">Nucleus</keyword>
<dbReference type="SUPFAM" id="SSF57889">
    <property type="entry name" value="Cysteine-rich domain"/>
    <property type="match status" value="1"/>
</dbReference>
<dbReference type="GO" id="GO:0005675">
    <property type="term" value="C:transcription factor TFIIH holo complex"/>
    <property type="evidence" value="ECO:0007669"/>
    <property type="project" value="TreeGrafter"/>
</dbReference>
<evidence type="ECO:0000256" key="7">
    <source>
        <dbReference type="ARBA" id="ARBA00023015"/>
    </source>
</evidence>
<keyword evidence="6" id="KW-0862">Zinc</keyword>
<dbReference type="Pfam" id="PF07975">
    <property type="entry name" value="C1_4"/>
    <property type="match status" value="1"/>
</dbReference>
<keyword evidence="8" id="KW-0804">Transcription</keyword>
<dbReference type="FunFam" id="3.40.50.410:FF:000015">
    <property type="entry name" value="General transcription factor IIH subunit 2"/>
    <property type="match status" value="1"/>
</dbReference>